<proteinExistence type="predicted"/>
<dbReference type="EMBL" id="JAHRIP010001692">
    <property type="protein sequence ID" value="MEQ2280479.1"/>
    <property type="molecule type" value="Genomic_DNA"/>
</dbReference>
<evidence type="ECO:0000313" key="2">
    <source>
        <dbReference type="Proteomes" id="UP001469553"/>
    </source>
</evidence>
<evidence type="ECO:0000313" key="1">
    <source>
        <dbReference type="EMBL" id="MEQ2280479.1"/>
    </source>
</evidence>
<name>A0ABV0XG96_9TELE</name>
<sequence>MGVALVYLSILTSLVVYHDKTVYLNLILECLLFFLSHFVKEFTLHHLMKTPQNPLLDQLSLVSVSFSVELLVYSSFSSLTAVSVISSYTGSVPRLIQRESGIRGDLCTATICCDL</sequence>
<keyword evidence="2" id="KW-1185">Reference proteome</keyword>
<comment type="caution">
    <text evidence="1">The sequence shown here is derived from an EMBL/GenBank/DDBJ whole genome shotgun (WGS) entry which is preliminary data.</text>
</comment>
<accession>A0ABV0XG96</accession>
<reference evidence="1 2" key="1">
    <citation type="submission" date="2021-06" db="EMBL/GenBank/DDBJ databases">
        <authorList>
            <person name="Palmer J.M."/>
        </authorList>
    </citation>
    <scope>NUCLEOTIDE SEQUENCE [LARGE SCALE GENOMIC DNA]</scope>
    <source>
        <strain evidence="1 2">AS_MEX2019</strain>
        <tissue evidence="1">Muscle</tissue>
    </source>
</reference>
<organism evidence="1 2">
    <name type="scientific">Ameca splendens</name>
    <dbReference type="NCBI Taxonomy" id="208324"/>
    <lineage>
        <taxon>Eukaryota</taxon>
        <taxon>Metazoa</taxon>
        <taxon>Chordata</taxon>
        <taxon>Craniata</taxon>
        <taxon>Vertebrata</taxon>
        <taxon>Euteleostomi</taxon>
        <taxon>Actinopterygii</taxon>
        <taxon>Neopterygii</taxon>
        <taxon>Teleostei</taxon>
        <taxon>Neoteleostei</taxon>
        <taxon>Acanthomorphata</taxon>
        <taxon>Ovalentaria</taxon>
        <taxon>Atherinomorphae</taxon>
        <taxon>Cyprinodontiformes</taxon>
        <taxon>Goodeidae</taxon>
        <taxon>Ameca</taxon>
    </lineage>
</organism>
<dbReference type="Proteomes" id="UP001469553">
    <property type="component" value="Unassembled WGS sequence"/>
</dbReference>
<gene>
    <name evidence="1" type="ORF">AMECASPLE_020359</name>
</gene>
<protein>
    <submittedName>
        <fullName evidence="1">Uncharacterized protein</fullName>
    </submittedName>
</protein>